<dbReference type="InterPro" id="IPR027417">
    <property type="entry name" value="P-loop_NTPase"/>
</dbReference>
<keyword evidence="1" id="KW-0547">Nucleotide-binding</keyword>
<dbReference type="InterPro" id="IPR003593">
    <property type="entry name" value="AAA+_ATPase"/>
</dbReference>
<name>A0AAW9DU38_ACIAO</name>
<dbReference type="InterPro" id="IPR003439">
    <property type="entry name" value="ABC_transporter-like_ATP-bd"/>
</dbReference>
<dbReference type="GO" id="GO:0005524">
    <property type="term" value="F:ATP binding"/>
    <property type="evidence" value="ECO:0007669"/>
    <property type="project" value="UniProtKB-KW"/>
</dbReference>
<dbReference type="InterPro" id="IPR017871">
    <property type="entry name" value="ABC_transporter-like_CS"/>
</dbReference>
<dbReference type="PROSITE" id="PS00211">
    <property type="entry name" value="ABC_TRANSPORTER_1"/>
    <property type="match status" value="1"/>
</dbReference>
<accession>A0AAW9DU38</accession>
<protein>
    <submittedName>
        <fullName evidence="4">ATP-binding cassette domain-containing protein</fullName>
    </submittedName>
</protein>
<organism evidence="4 5">
    <name type="scientific">Acidiphilium acidophilum</name>
    <name type="common">Thiobacillus acidophilus</name>
    <dbReference type="NCBI Taxonomy" id="76588"/>
    <lineage>
        <taxon>Bacteria</taxon>
        <taxon>Pseudomonadati</taxon>
        <taxon>Pseudomonadota</taxon>
        <taxon>Alphaproteobacteria</taxon>
        <taxon>Acetobacterales</taxon>
        <taxon>Acidocellaceae</taxon>
        <taxon>Acidiphilium</taxon>
    </lineage>
</organism>
<evidence type="ECO:0000256" key="1">
    <source>
        <dbReference type="ARBA" id="ARBA00022741"/>
    </source>
</evidence>
<dbReference type="PROSITE" id="PS50893">
    <property type="entry name" value="ABC_TRANSPORTER_2"/>
    <property type="match status" value="2"/>
</dbReference>
<reference evidence="4 5" key="1">
    <citation type="submission" date="2023-11" db="EMBL/GenBank/DDBJ databases">
        <title>MicrobeMod: A computational toolkit for identifying prokaryotic methylation and restriction-modification with nanopore sequencing.</title>
        <authorList>
            <person name="Crits-Christoph A."/>
            <person name="Kang S.C."/>
            <person name="Lee H."/>
            <person name="Ostrov N."/>
        </authorList>
    </citation>
    <scope>NUCLEOTIDE SEQUENCE [LARGE SCALE GENOMIC DNA]</scope>
    <source>
        <strain evidence="4 5">DSMZ 700</strain>
    </source>
</reference>
<feature type="domain" description="ABC transporter" evidence="3">
    <location>
        <begin position="24"/>
        <end position="258"/>
    </location>
</feature>
<evidence type="ECO:0000256" key="2">
    <source>
        <dbReference type="ARBA" id="ARBA00022840"/>
    </source>
</evidence>
<keyword evidence="2 4" id="KW-0067">ATP-binding</keyword>
<proteinExistence type="predicted"/>
<dbReference type="PANTHER" id="PTHR43038">
    <property type="entry name" value="ATP-BINDING CASSETTE, SUB-FAMILY H, MEMBER 1"/>
    <property type="match status" value="1"/>
</dbReference>
<evidence type="ECO:0000259" key="3">
    <source>
        <dbReference type="PROSITE" id="PS50893"/>
    </source>
</evidence>
<dbReference type="EMBL" id="JAWXYB010000018">
    <property type="protein sequence ID" value="MDX5932563.1"/>
    <property type="molecule type" value="Genomic_DNA"/>
</dbReference>
<dbReference type="Proteomes" id="UP001279553">
    <property type="component" value="Unassembled WGS sequence"/>
</dbReference>
<dbReference type="SMART" id="SM00382">
    <property type="entry name" value="AAA"/>
    <property type="match status" value="2"/>
</dbReference>
<sequence>MTAATEPATTSPIPPAPTAPALALEIVGITRRFHVGKRHVVALDGVSATTTPGLVTGLIGPDGAGKTTLMRLIAGLLRADSGSISVFGIDVHTDPLSVQGMISYMPQRFGLYDDLTVAENLELYADLQGVVPTARAARYAELMQMTSLASFTTRLAGKLSGGMKQKLGLACTLIRPPRLLLLDEPTVGVDPVSRRELWSIVDHLVRSANMTVLLSTAYLDEAERCDDVLLLHEGNLIGAGRPGDFTRAMTGRSFHVRSPHLPKRRLQATLAALPNVTDAVIEGETVRLVMDAGKTPDFSGQPTLEDVTLTSVPPRFEDRFIDLLRSRAGGVPPRRSAEATPATPTAASKTAPVIEVDHLVKRFGPFRAVDDISFAVQRGEIFGLLGANGAGKSTTFRMLCGLLPASAGRLQVDGFDLRTAAPTARGRLGYMAQKFSLYGDLSVMQNLDFFSAAYGLRGARRRARTSWALDEFELRPLRDATSRDLPLGFKQRMALACALMHEPDILFLDEPTSGVDPLARREFWQRINLLADTGVTVLVTTHFMDEAEYCDRLVIMAQGKILAQGTSEQLKQSCRDSAHPDPTMEDAFIALIQADQTKSHAEARAV</sequence>
<evidence type="ECO:0000313" key="5">
    <source>
        <dbReference type="Proteomes" id="UP001279553"/>
    </source>
</evidence>
<dbReference type="AlphaFoldDB" id="A0AAW9DU38"/>
<evidence type="ECO:0000313" key="4">
    <source>
        <dbReference type="EMBL" id="MDX5932563.1"/>
    </source>
</evidence>
<dbReference type="PANTHER" id="PTHR43038:SF3">
    <property type="entry name" value="ABC TRANSPORTER G FAMILY MEMBER 20 ISOFORM X1"/>
    <property type="match status" value="1"/>
</dbReference>
<dbReference type="GO" id="GO:0016887">
    <property type="term" value="F:ATP hydrolysis activity"/>
    <property type="evidence" value="ECO:0007669"/>
    <property type="project" value="InterPro"/>
</dbReference>
<dbReference type="Pfam" id="PF00005">
    <property type="entry name" value="ABC_tran"/>
    <property type="match status" value="2"/>
</dbReference>
<gene>
    <name evidence="4" type="ORF">SIL87_17545</name>
</gene>
<dbReference type="CDD" id="cd03230">
    <property type="entry name" value="ABC_DR_subfamily_A"/>
    <property type="match status" value="2"/>
</dbReference>
<dbReference type="SUPFAM" id="SSF52540">
    <property type="entry name" value="P-loop containing nucleoside triphosphate hydrolases"/>
    <property type="match status" value="2"/>
</dbReference>
<dbReference type="Gene3D" id="3.40.50.300">
    <property type="entry name" value="P-loop containing nucleotide triphosphate hydrolases"/>
    <property type="match status" value="2"/>
</dbReference>
<feature type="domain" description="ABC transporter" evidence="3">
    <location>
        <begin position="354"/>
        <end position="583"/>
    </location>
</feature>
<comment type="caution">
    <text evidence="4">The sequence shown here is derived from an EMBL/GenBank/DDBJ whole genome shotgun (WGS) entry which is preliminary data.</text>
</comment>
<dbReference type="RefSeq" id="WP_319615418.1">
    <property type="nucleotide sequence ID" value="NZ_JAWXYB010000018.1"/>
</dbReference>
<keyword evidence="5" id="KW-1185">Reference proteome</keyword>